<dbReference type="PaxDb" id="584708-Apau_1683"/>
<feature type="transmembrane region" description="Helical" evidence="1">
    <location>
        <begin position="68"/>
        <end position="87"/>
    </location>
</feature>
<name>E3CUX5_9BACT</name>
<dbReference type="STRING" id="584708.Apau_1683"/>
<reference evidence="2 3" key="1">
    <citation type="journal article" date="2010" name="Stand. Genomic Sci.">
        <title>Non-contiguous finished genome sequence of Aminomonas paucivorans type strain (GLU-3).</title>
        <authorList>
            <person name="Pitluck S."/>
            <person name="Yasawong M."/>
            <person name="Held B."/>
            <person name="Lapidus A."/>
            <person name="Nolan M."/>
            <person name="Copeland A."/>
            <person name="Lucas S."/>
            <person name="Del Rio T.G."/>
            <person name="Tice H."/>
            <person name="Cheng J.F."/>
            <person name="Chertkov O."/>
            <person name="Goodwin L."/>
            <person name="Tapia R."/>
            <person name="Han C."/>
            <person name="Liolios K."/>
            <person name="Ivanova N."/>
            <person name="Mavromatis K."/>
            <person name="Ovchinnikova G."/>
            <person name="Pati A."/>
            <person name="Chen A."/>
            <person name="Palaniappan K."/>
            <person name="Land M."/>
            <person name="Hauser L."/>
            <person name="Chang Y.J."/>
            <person name="Jeffries C.D."/>
            <person name="Pukall R."/>
            <person name="Spring S."/>
            <person name="Rohde M."/>
            <person name="Sikorski J."/>
            <person name="Goker M."/>
            <person name="Woyke T."/>
            <person name="Bristow J."/>
            <person name="Eisen J.A."/>
            <person name="Markowitz V."/>
            <person name="Hugenholtz P."/>
            <person name="Kyrpides N.C."/>
            <person name="Klenk H.P."/>
        </authorList>
    </citation>
    <scope>NUCLEOTIDE SEQUENCE [LARGE SCALE GENOMIC DNA]</scope>
    <source>
        <strain evidence="2 3">DSM 12260</strain>
    </source>
</reference>
<evidence type="ECO:0000313" key="3">
    <source>
        <dbReference type="Proteomes" id="UP000005096"/>
    </source>
</evidence>
<sequence>MILLAGLWLLQDLMQVLFLGFFVVPDLFFLGVLQRALREEDARDLLPRWVWFAFFGGLLWDLRWTSVPGITAAIQAGALTVASALWYRTPMAGRTPMLWILMAGIAHLGLGAARFLLWGDRSAAAFRLLAIQQLTALPLVLGFSLILLWRRKTHD</sequence>
<keyword evidence="1" id="KW-0472">Membrane</keyword>
<evidence type="ECO:0000313" key="2">
    <source>
        <dbReference type="EMBL" id="EFQ24101.1"/>
    </source>
</evidence>
<organism evidence="2 3">
    <name type="scientific">Aminomonas paucivorans DSM 12260</name>
    <dbReference type="NCBI Taxonomy" id="584708"/>
    <lineage>
        <taxon>Bacteria</taxon>
        <taxon>Thermotogati</taxon>
        <taxon>Synergistota</taxon>
        <taxon>Synergistia</taxon>
        <taxon>Synergistales</taxon>
        <taxon>Synergistaceae</taxon>
        <taxon>Aminomonas</taxon>
    </lineage>
</organism>
<keyword evidence="1" id="KW-0812">Transmembrane</keyword>
<dbReference type="EMBL" id="CM001022">
    <property type="protein sequence ID" value="EFQ24101.1"/>
    <property type="molecule type" value="Genomic_DNA"/>
</dbReference>
<keyword evidence="3" id="KW-1185">Reference proteome</keyword>
<feature type="transmembrane region" description="Helical" evidence="1">
    <location>
        <begin position="99"/>
        <end position="118"/>
    </location>
</feature>
<dbReference type="RefSeq" id="WP_006301321.1">
    <property type="nucleotide sequence ID" value="NZ_CM001022.1"/>
</dbReference>
<dbReference type="HOGENOM" id="CLU_1700587_0_0_0"/>
<feature type="transmembrane region" description="Helical" evidence="1">
    <location>
        <begin position="13"/>
        <end position="33"/>
    </location>
</feature>
<gene>
    <name evidence="2" type="ORF">Apau_1683</name>
</gene>
<keyword evidence="1" id="KW-1133">Transmembrane helix</keyword>
<feature type="transmembrane region" description="Helical" evidence="1">
    <location>
        <begin position="45"/>
        <end position="62"/>
    </location>
</feature>
<evidence type="ECO:0008006" key="4">
    <source>
        <dbReference type="Google" id="ProtNLM"/>
    </source>
</evidence>
<dbReference type="AlphaFoldDB" id="E3CUX5"/>
<evidence type="ECO:0000256" key="1">
    <source>
        <dbReference type="SAM" id="Phobius"/>
    </source>
</evidence>
<accession>E3CUX5</accession>
<dbReference type="Proteomes" id="UP000005096">
    <property type="component" value="Chromosome"/>
</dbReference>
<protein>
    <recommendedName>
        <fullName evidence="4">Rod shape-determining protein MreD</fullName>
    </recommendedName>
</protein>
<proteinExistence type="predicted"/>
<feature type="transmembrane region" description="Helical" evidence="1">
    <location>
        <begin position="124"/>
        <end position="149"/>
    </location>
</feature>
<dbReference type="eggNOG" id="ENOG50335NU">
    <property type="taxonomic scope" value="Bacteria"/>
</dbReference>